<proteinExistence type="predicted"/>
<protein>
    <recommendedName>
        <fullName evidence="7">ComEC/Rec2-related protein domain-containing protein</fullName>
    </recommendedName>
</protein>
<keyword evidence="5 6" id="KW-0472">Membrane</keyword>
<evidence type="ECO:0000256" key="5">
    <source>
        <dbReference type="ARBA" id="ARBA00023136"/>
    </source>
</evidence>
<keyword evidence="2" id="KW-1003">Cell membrane</keyword>
<evidence type="ECO:0000256" key="3">
    <source>
        <dbReference type="ARBA" id="ARBA00022692"/>
    </source>
</evidence>
<feature type="transmembrane region" description="Helical" evidence="6">
    <location>
        <begin position="348"/>
        <end position="373"/>
    </location>
</feature>
<organism evidence="8 9">
    <name type="scientific">Candidatus Kapaibacterium thiocyanatum</name>
    <dbReference type="NCBI Taxonomy" id="1895771"/>
    <lineage>
        <taxon>Bacteria</taxon>
        <taxon>Pseudomonadati</taxon>
        <taxon>Candidatus Kapaibacteriota</taxon>
        <taxon>Candidatus Kapaibacteriia</taxon>
        <taxon>Candidatus Kapaibacteriales</taxon>
        <taxon>Candidatus Kapaibacteriaceae</taxon>
        <taxon>Candidatus Kapaibacterium</taxon>
    </lineage>
</organism>
<evidence type="ECO:0000256" key="4">
    <source>
        <dbReference type="ARBA" id="ARBA00022989"/>
    </source>
</evidence>
<dbReference type="InterPro" id="IPR004477">
    <property type="entry name" value="ComEC_N"/>
</dbReference>
<feature type="transmembrane region" description="Helical" evidence="6">
    <location>
        <begin position="417"/>
        <end position="436"/>
    </location>
</feature>
<feature type="transmembrane region" description="Helical" evidence="6">
    <location>
        <begin position="270"/>
        <end position="291"/>
    </location>
</feature>
<gene>
    <name evidence="8" type="ORF">BGO89_02325</name>
</gene>
<comment type="subcellular location">
    <subcellularLocation>
        <location evidence="1">Cell membrane</location>
        <topology evidence="1">Multi-pass membrane protein</topology>
    </subcellularLocation>
</comment>
<dbReference type="GO" id="GO:0005886">
    <property type="term" value="C:plasma membrane"/>
    <property type="evidence" value="ECO:0007669"/>
    <property type="project" value="UniProtKB-SubCell"/>
</dbReference>
<name>A0A1M3L228_9BACT</name>
<dbReference type="InterPro" id="IPR052159">
    <property type="entry name" value="Competence_DNA_uptake"/>
</dbReference>
<feature type="transmembrane region" description="Helical" evidence="6">
    <location>
        <begin position="6"/>
        <end position="23"/>
    </location>
</feature>
<dbReference type="EMBL" id="MKVH01000013">
    <property type="protein sequence ID" value="OJX59275.1"/>
    <property type="molecule type" value="Genomic_DNA"/>
</dbReference>
<feature type="transmembrane region" description="Helical" evidence="6">
    <location>
        <begin position="247"/>
        <end position="264"/>
    </location>
</feature>
<dbReference type="STRING" id="1895771.BGO89_02325"/>
<dbReference type="Proteomes" id="UP000184233">
    <property type="component" value="Unassembled WGS sequence"/>
</dbReference>
<feature type="transmembrane region" description="Helical" evidence="6">
    <location>
        <begin position="394"/>
        <end position="411"/>
    </location>
</feature>
<feature type="domain" description="ComEC/Rec2-related protein" evidence="7">
    <location>
        <begin position="151"/>
        <end position="409"/>
    </location>
</feature>
<reference evidence="8 9" key="1">
    <citation type="submission" date="2016-09" db="EMBL/GenBank/DDBJ databases">
        <title>Genome-resolved meta-omics ties microbial dynamics to process performance in biotechnology for thiocyanate degradation.</title>
        <authorList>
            <person name="Kantor R.S."/>
            <person name="Huddy R.J."/>
            <person name="Iyer R."/>
            <person name="Thomas B.C."/>
            <person name="Brown C.T."/>
            <person name="Anantharaman K."/>
            <person name="Tringe S."/>
            <person name="Hettich R.L."/>
            <person name="Harrison S.T."/>
            <person name="Banfield J.F."/>
        </authorList>
    </citation>
    <scope>NUCLEOTIDE SEQUENCE [LARGE SCALE GENOMIC DNA]</scope>
    <source>
        <strain evidence="8">59-99</strain>
    </source>
</reference>
<evidence type="ECO:0000256" key="1">
    <source>
        <dbReference type="ARBA" id="ARBA00004651"/>
    </source>
</evidence>
<feature type="transmembrane region" description="Helical" evidence="6">
    <location>
        <begin position="303"/>
        <end position="328"/>
    </location>
</feature>
<evidence type="ECO:0000313" key="8">
    <source>
        <dbReference type="EMBL" id="OJX59275.1"/>
    </source>
</evidence>
<evidence type="ECO:0000259" key="7">
    <source>
        <dbReference type="Pfam" id="PF03772"/>
    </source>
</evidence>
<evidence type="ECO:0000256" key="2">
    <source>
        <dbReference type="ARBA" id="ARBA00022475"/>
    </source>
</evidence>
<dbReference type="PANTHER" id="PTHR30619:SF1">
    <property type="entry name" value="RECOMBINATION PROTEIN 2"/>
    <property type="match status" value="1"/>
</dbReference>
<dbReference type="NCBIfam" id="TIGR00360">
    <property type="entry name" value="ComEC_N-term"/>
    <property type="match status" value="1"/>
</dbReference>
<dbReference type="Pfam" id="PF03772">
    <property type="entry name" value="Competence"/>
    <property type="match status" value="1"/>
</dbReference>
<accession>A0A1M3L228</accession>
<dbReference type="PANTHER" id="PTHR30619">
    <property type="entry name" value="DNA INTERNALIZATION/COMPETENCE PROTEIN COMEC/REC2"/>
    <property type="match status" value="1"/>
</dbReference>
<keyword evidence="4 6" id="KW-1133">Transmembrane helix</keyword>
<evidence type="ECO:0000256" key="6">
    <source>
        <dbReference type="SAM" id="Phobius"/>
    </source>
</evidence>
<comment type="caution">
    <text evidence="8">The sequence shown here is derived from an EMBL/GenBank/DDBJ whole genome shotgun (WGS) entry which is preliminary data.</text>
</comment>
<keyword evidence="3 6" id="KW-0812">Transmembrane</keyword>
<dbReference type="AlphaFoldDB" id="A0A1M3L228"/>
<feature type="transmembrane region" description="Helical" evidence="6">
    <location>
        <begin position="183"/>
        <end position="216"/>
    </location>
</feature>
<evidence type="ECO:0000313" key="9">
    <source>
        <dbReference type="Proteomes" id="UP000184233"/>
    </source>
</evidence>
<sequence length="437" mass="46879">MVSAAASLGTMLAAGVLTIYPMSPGTREPYRRARIEGSVGSVRTDGRFVMEGTVDGQHLPPMEDSRIHVRVVDSIEGIAEGQRVVVYGSVRRRAMTTWGPVAWECWCHARDVDVRGNPGPLQAAVGRSRSALRQHIEGNYTPSSGPMILALLTGDQSEIPKEERRWHAAAGTAHMFSVSGSHVMLMLGIISTLFAWVALPWIRTIICLMAIAWFVLVTGGEAPGIRAALCGGLGIAGRLLERDRDDVTILSATALVMIVMDPVLPWNVSFQLSMAAALGILFLTPAWEGCLRRCIVVRRSWHGTAIATWSVGMAASAAISIPSAMIFGATSLVSPLANIPVVPLMSGAMTMALCGVVIDLVGLPFHTAFIACAETMLHLANVIARWMSMAQPDHYSSIAVAVVLVVTTWWIPRCSIWLHLVTRGAVAAVVMTLACLV</sequence>